<feature type="region of interest" description="Disordered" evidence="1">
    <location>
        <begin position="70"/>
        <end position="95"/>
    </location>
</feature>
<dbReference type="Proteomes" id="UP000305921">
    <property type="component" value="Unassembled WGS sequence"/>
</dbReference>
<feature type="region of interest" description="Disordered" evidence="1">
    <location>
        <begin position="1"/>
        <end position="20"/>
    </location>
</feature>
<dbReference type="EMBL" id="VAWE01000001">
    <property type="protein sequence ID" value="TLQ48292.1"/>
    <property type="molecule type" value="Genomic_DNA"/>
</dbReference>
<accession>A0A5R9EIL8</accession>
<feature type="compositionally biased region" description="Polar residues" evidence="1">
    <location>
        <begin position="79"/>
        <end position="89"/>
    </location>
</feature>
<keyword evidence="3" id="KW-1185">Reference proteome</keyword>
<dbReference type="OrthoDB" id="4251337at2"/>
<dbReference type="AlphaFoldDB" id="A0A5R9EIL8"/>
<evidence type="ECO:0000313" key="3">
    <source>
        <dbReference type="Proteomes" id="UP000305921"/>
    </source>
</evidence>
<proteinExistence type="predicted"/>
<reference evidence="2 3" key="1">
    <citation type="submission" date="2019-05" db="EMBL/GenBank/DDBJ databases">
        <title>Streptomyces marianii sp. nov., a novel marine actinomycete from southern coast of India.</title>
        <authorList>
            <person name="Iniyan A.M."/>
            <person name="Wink J."/>
            <person name="Ramprasad E."/>
            <person name="Ramana C.V."/>
            <person name="Bunk B."/>
            <person name="Sproer C."/>
            <person name="Joseph F.-J.R.S."/>
            <person name="Vincent S.G.P."/>
        </authorList>
    </citation>
    <scope>NUCLEOTIDE SEQUENCE [LARGE SCALE GENOMIC DNA]</scope>
    <source>
        <strain evidence="2 3">ICN19</strain>
    </source>
</reference>
<sequence length="95" mass="9779">MGKGGAALDRNASEALPPPGHAEVRIVAATPDAARMVADVLRHCFAGGEQRSYPTPGGGTRLHLTVDTAQPAEPARSWLATSRPSSGTGPHSEEP</sequence>
<gene>
    <name evidence="2" type="ORF">FEF34_17740</name>
</gene>
<name>A0A5R9EIL8_9ACTN</name>
<protein>
    <submittedName>
        <fullName evidence="2">Uncharacterized protein</fullName>
    </submittedName>
</protein>
<comment type="caution">
    <text evidence="2">The sequence shown here is derived from an EMBL/GenBank/DDBJ whole genome shotgun (WGS) entry which is preliminary data.</text>
</comment>
<evidence type="ECO:0000256" key="1">
    <source>
        <dbReference type="SAM" id="MobiDB-lite"/>
    </source>
</evidence>
<evidence type="ECO:0000313" key="2">
    <source>
        <dbReference type="EMBL" id="TLQ48292.1"/>
    </source>
</evidence>
<organism evidence="2 3">
    <name type="scientific">Streptomyces marianii</name>
    <dbReference type="NCBI Taxonomy" id="1817406"/>
    <lineage>
        <taxon>Bacteria</taxon>
        <taxon>Bacillati</taxon>
        <taxon>Actinomycetota</taxon>
        <taxon>Actinomycetes</taxon>
        <taxon>Kitasatosporales</taxon>
        <taxon>Streptomycetaceae</taxon>
        <taxon>Streptomyces</taxon>
    </lineage>
</organism>